<keyword evidence="9" id="KW-0539">Nucleus</keyword>
<feature type="domain" description="C2H2-type" evidence="11">
    <location>
        <begin position="445"/>
        <end position="472"/>
    </location>
</feature>
<dbReference type="Pfam" id="PF00096">
    <property type="entry name" value="zf-C2H2"/>
    <property type="match status" value="4"/>
</dbReference>
<accession>A0A8E0VGB7</accession>
<gene>
    <name evidence="12" type="ORF">FBUS_06940</name>
</gene>
<dbReference type="GO" id="GO:0008270">
    <property type="term" value="F:zinc ion binding"/>
    <property type="evidence" value="ECO:0007669"/>
    <property type="project" value="UniProtKB-KW"/>
</dbReference>
<dbReference type="AlphaFoldDB" id="A0A8E0VGB7"/>
<evidence type="ECO:0000256" key="2">
    <source>
        <dbReference type="ARBA" id="ARBA00022723"/>
    </source>
</evidence>
<dbReference type="PANTHER" id="PTHR23235">
    <property type="entry name" value="KRUEPPEL-LIKE TRANSCRIPTION FACTOR"/>
    <property type="match status" value="1"/>
</dbReference>
<evidence type="ECO:0000256" key="10">
    <source>
        <dbReference type="PROSITE-ProRule" id="PRU00042"/>
    </source>
</evidence>
<keyword evidence="2" id="KW-0479">Metal-binding</keyword>
<keyword evidence="13" id="KW-1185">Reference proteome</keyword>
<feature type="domain" description="C2H2-type" evidence="11">
    <location>
        <begin position="361"/>
        <end position="388"/>
    </location>
</feature>
<dbReference type="GO" id="GO:0000981">
    <property type="term" value="F:DNA-binding transcription factor activity, RNA polymerase II-specific"/>
    <property type="evidence" value="ECO:0007669"/>
    <property type="project" value="TreeGrafter"/>
</dbReference>
<evidence type="ECO:0000256" key="5">
    <source>
        <dbReference type="ARBA" id="ARBA00022833"/>
    </source>
</evidence>
<evidence type="ECO:0000313" key="13">
    <source>
        <dbReference type="Proteomes" id="UP000728185"/>
    </source>
</evidence>
<dbReference type="FunFam" id="3.30.160.60:FF:002343">
    <property type="entry name" value="Zinc finger protein 33A"/>
    <property type="match status" value="2"/>
</dbReference>
<comment type="caution">
    <text evidence="12">The sequence shown here is derived from an EMBL/GenBank/DDBJ whole genome shotgun (WGS) entry which is preliminary data.</text>
</comment>
<name>A0A8E0VGB7_9TREM</name>
<comment type="subcellular location">
    <subcellularLocation>
        <location evidence="1">Nucleus</location>
    </subcellularLocation>
</comment>
<evidence type="ECO:0000256" key="6">
    <source>
        <dbReference type="ARBA" id="ARBA00023015"/>
    </source>
</evidence>
<keyword evidence="6" id="KW-0805">Transcription regulation</keyword>
<dbReference type="FunFam" id="3.30.160.60:FF:000325">
    <property type="entry name" value="ZFP90 zinc finger protein"/>
    <property type="match status" value="1"/>
</dbReference>
<feature type="domain" description="C2H2-type" evidence="11">
    <location>
        <begin position="473"/>
        <end position="500"/>
    </location>
</feature>
<dbReference type="GO" id="GO:0000978">
    <property type="term" value="F:RNA polymerase II cis-regulatory region sequence-specific DNA binding"/>
    <property type="evidence" value="ECO:0007669"/>
    <property type="project" value="TreeGrafter"/>
</dbReference>
<dbReference type="SMART" id="SM00355">
    <property type="entry name" value="ZnF_C2H2"/>
    <property type="match status" value="5"/>
</dbReference>
<evidence type="ECO:0000256" key="3">
    <source>
        <dbReference type="ARBA" id="ARBA00022737"/>
    </source>
</evidence>
<dbReference type="InterPro" id="IPR036236">
    <property type="entry name" value="Znf_C2H2_sf"/>
</dbReference>
<evidence type="ECO:0000256" key="4">
    <source>
        <dbReference type="ARBA" id="ARBA00022771"/>
    </source>
</evidence>
<feature type="domain" description="C2H2-type" evidence="11">
    <location>
        <begin position="417"/>
        <end position="444"/>
    </location>
</feature>
<feature type="domain" description="C2H2-type" evidence="11">
    <location>
        <begin position="389"/>
        <end position="416"/>
    </location>
</feature>
<keyword evidence="7" id="KW-0238">DNA-binding</keyword>
<reference evidence="12" key="1">
    <citation type="submission" date="2019-05" db="EMBL/GenBank/DDBJ databases">
        <title>Annotation for the trematode Fasciolopsis buski.</title>
        <authorList>
            <person name="Choi Y.-J."/>
        </authorList>
    </citation>
    <scope>NUCLEOTIDE SEQUENCE</scope>
    <source>
        <strain evidence="12">HT</strain>
        <tissue evidence="12">Whole worm</tissue>
    </source>
</reference>
<keyword evidence="3" id="KW-0677">Repeat</keyword>
<evidence type="ECO:0000256" key="9">
    <source>
        <dbReference type="ARBA" id="ARBA00023242"/>
    </source>
</evidence>
<keyword evidence="5" id="KW-0862">Zinc</keyword>
<evidence type="ECO:0000313" key="12">
    <source>
        <dbReference type="EMBL" id="KAA0186800.1"/>
    </source>
</evidence>
<dbReference type="InterPro" id="IPR013087">
    <property type="entry name" value="Znf_C2H2_type"/>
</dbReference>
<proteinExistence type="predicted"/>
<evidence type="ECO:0000256" key="8">
    <source>
        <dbReference type="ARBA" id="ARBA00023163"/>
    </source>
</evidence>
<evidence type="ECO:0000256" key="7">
    <source>
        <dbReference type="ARBA" id="ARBA00023125"/>
    </source>
</evidence>
<sequence>MIQNCNVYSNTDPWEPVPYEQDKAYRNWTYSSGGFREHLNSDAELTGKFSVDCGTVPSGLGMNEASCCCWNTSNKCYLGQASCDRSELPTCGTGANSQLNSRCDSSCITPSFHLSLSMCMHVNLNSEEIDEDLERMNNRKTVYNEFSSNKTLENLTVPISDIPMNSSISPTDYYPCGMTYYQDKIPGCCLKSCQCTCIGHCAEHPVNEVETELSSQYFFNCTRMDSTQNSEHFQLPSQLENNDDESCCLCQLTALARPVDEAPTSLTKLITEPEMSNLGCNFPSVNALHSVGSEIPKVPCDLPRQRTIYSTEYQSSRLEPIQYNAEQSFGITDTHRVLSLDHPMCANEIHTKTCVANKQSSVCFLCARVYARPSTLKTHLRTHSGLRPYQCVGCGKKFSQVANLTAHMRTHSGDRPFQCPVCHRSFSQSSSVTTHMRTHSGERPYKCHMCSKAFADSSTLTKHIRVHSGEKPYRCDQCCVRFSQSGNLKRHSRIHLKSDSKH</sequence>
<dbReference type="EMBL" id="LUCM01009561">
    <property type="protein sequence ID" value="KAA0186800.1"/>
    <property type="molecule type" value="Genomic_DNA"/>
</dbReference>
<keyword evidence="8" id="KW-0804">Transcription</keyword>
<dbReference type="OrthoDB" id="8113227at2759"/>
<evidence type="ECO:0000256" key="1">
    <source>
        <dbReference type="ARBA" id="ARBA00004123"/>
    </source>
</evidence>
<dbReference type="GO" id="GO:0005634">
    <property type="term" value="C:nucleus"/>
    <property type="evidence" value="ECO:0007669"/>
    <property type="project" value="UniProtKB-SubCell"/>
</dbReference>
<dbReference type="Gene3D" id="3.30.160.60">
    <property type="entry name" value="Classic Zinc Finger"/>
    <property type="match status" value="5"/>
</dbReference>
<dbReference type="Proteomes" id="UP000728185">
    <property type="component" value="Unassembled WGS sequence"/>
</dbReference>
<dbReference type="PROSITE" id="PS50157">
    <property type="entry name" value="ZINC_FINGER_C2H2_2"/>
    <property type="match status" value="5"/>
</dbReference>
<dbReference type="SUPFAM" id="SSF57667">
    <property type="entry name" value="beta-beta-alpha zinc fingers"/>
    <property type="match status" value="3"/>
</dbReference>
<keyword evidence="4 10" id="KW-0863">Zinc-finger</keyword>
<dbReference type="PANTHER" id="PTHR23235:SF120">
    <property type="entry name" value="KRUPPEL-LIKE FACTOR 15"/>
    <property type="match status" value="1"/>
</dbReference>
<evidence type="ECO:0000259" key="11">
    <source>
        <dbReference type="PROSITE" id="PS50157"/>
    </source>
</evidence>
<organism evidence="12 13">
    <name type="scientific">Fasciolopsis buskii</name>
    <dbReference type="NCBI Taxonomy" id="27845"/>
    <lineage>
        <taxon>Eukaryota</taxon>
        <taxon>Metazoa</taxon>
        <taxon>Spiralia</taxon>
        <taxon>Lophotrochozoa</taxon>
        <taxon>Platyhelminthes</taxon>
        <taxon>Trematoda</taxon>
        <taxon>Digenea</taxon>
        <taxon>Plagiorchiida</taxon>
        <taxon>Echinostomata</taxon>
        <taxon>Echinostomatoidea</taxon>
        <taxon>Fasciolidae</taxon>
        <taxon>Fasciolopsis</taxon>
    </lineage>
</organism>
<dbReference type="PROSITE" id="PS00028">
    <property type="entry name" value="ZINC_FINGER_C2H2_1"/>
    <property type="match status" value="5"/>
</dbReference>
<protein>
    <submittedName>
        <fullName evidence="12">Protein glass</fullName>
    </submittedName>
</protein>
<dbReference type="FunFam" id="3.30.160.60:FF:001289">
    <property type="entry name" value="Zinc finger protein 574"/>
    <property type="match status" value="1"/>
</dbReference>